<dbReference type="EMBL" id="CP037940">
    <property type="protein sequence ID" value="QBO37072.1"/>
    <property type="molecule type" value="Genomic_DNA"/>
</dbReference>
<evidence type="ECO:0000256" key="1">
    <source>
        <dbReference type="SAM" id="Phobius"/>
    </source>
</evidence>
<evidence type="ECO:0000313" key="3">
    <source>
        <dbReference type="Proteomes" id="UP000292886"/>
    </source>
</evidence>
<evidence type="ECO:0000313" key="2">
    <source>
        <dbReference type="EMBL" id="QBO37072.1"/>
    </source>
</evidence>
<accession>A0A4P6YW54</accession>
<sequence length="134" mass="15400">MKKLIRIILIVAITILGLLVITTPFVFHQYGAPMERNLDKQLKRAIKEDDNFMFLDGDHGRQTIIEDYKHGEHIEKISDMQGGNSEGLYVYFAQLGKQKIELNVYTKDSGVNYFFPKFKLDSVRVFDEDGSSGH</sequence>
<keyword evidence="1" id="KW-0472">Membrane</keyword>
<keyword evidence="3" id="KW-1185">Reference proteome</keyword>
<dbReference type="RefSeq" id="WP_133364149.1">
    <property type="nucleotide sequence ID" value="NZ_CP037940.1"/>
</dbReference>
<keyword evidence="1" id="KW-0812">Transmembrane</keyword>
<name>A0A4P6YW54_9LACO</name>
<protein>
    <submittedName>
        <fullName evidence="2">Uncharacterized protein</fullName>
    </submittedName>
</protein>
<reference evidence="3" key="1">
    <citation type="submission" date="2019-03" db="EMBL/GenBank/DDBJ databases">
        <title>Weissella sp. 26KH-42 Genome sequencing.</title>
        <authorList>
            <person name="Heo J."/>
            <person name="Kim S.-J."/>
            <person name="Kim J.-S."/>
            <person name="Hong S.-B."/>
            <person name="Kwon S.-W."/>
        </authorList>
    </citation>
    <scope>NUCLEOTIDE SEQUENCE [LARGE SCALE GENOMIC DNA]</scope>
    <source>
        <strain evidence="3">26KH-42</strain>
    </source>
</reference>
<organism evidence="2 3">
    <name type="scientific">Periweissella cryptocerci</name>
    <dbReference type="NCBI Taxonomy" id="2506420"/>
    <lineage>
        <taxon>Bacteria</taxon>
        <taxon>Bacillati</taxon>
        <taxon>Bacillota</taxon>
        <taxon>Bacilli</taxon>
        <taxon>Lactobacillales</taxon>
        <taxon>Lactobacillaceae</taxon>
        <taxon>Periweissella</taxon>
    </lineage>
</organism>
<dbReference type="KEGG" id="wei:EQG49_11710"/>
<dbReference type="Proteomes" id="UP000292886">
    <property type="component" value="Chromosome"/>
</dbReference>
<feature type="transmembrane region" description="Helical" evidence="1">
    <location>
        <begin position="7"/>
        <end position="27"/>
    </location>
</feature>
<dbReference type="AlphaFoldDB" id="A0A4P6YW54"/>
<keyword evidence="1" id="KW-1133">Transmembrane helix</keyword>
<gene>
    <name evidence="2" type="ORF">EQG49_11710</name>
</gene>
<proteinExistence type="predicted"/>